<dbReference type="Gene3D" id="3.40.50.150">
    <property type="entry name" value="Vaccinia Virus protein VP39"/>
    <property type="match status" value="1"/>
</dbReference>
<organism evidence="2 3">
    <name type="scientific">Phaeoacremonium minimum (strain UCR-PA7)</name>
    <name type="common">Esca disease fungus</name>
    <name type="synonym">Togninia minima</name>
    <dbReference type="NCBI Taxonomy" id="1286976"/>
    <lineage>
        <taxon>Eukaryota</taxon>
        <taxon>Fungi</taxon>
        <taxon>Dikarya</taxon>
        <taxon>Ascomycota</taxon>
        <taxon>Pezizomycotina</taxon>
        <taxon>Sordariomycetes</taxon>
        <taxon>Sordariomycetidae</taxon>
        <taxon>Togniniales</taxon>
        <taxon>Togniniaceae</taxon>
        <taxon>Phaeoacremonium</taxon>
    </lineage>
</organism>
<gene>
    <name evidence="2" type="ORF">UCRPA7_6025</name>
</gene>
<dbReference type="CDD" id="cd02440">
    <property type="entry name" value="AdoMet_MTases"/>
    <property type="match status" value="1"/>
</dbReference>
<dbReference type="PANTHER" id="PTHR43591:SF10">
    <property type="entry name" value="ABC TRANSMEMBRANE TYPE-1 DOMAIN-CONTAINING PROTEIN-RELATED"/>
    <property type="match status" value="1"/>
</dbReference>
<keyword evidence="3" id="KW-1185">Reference proteome</keyword>
<evidence type="ECO:0000313" key="3">
    <source>
        <dbReference type="Proteomes" id="UP000014074"/>
    </source>
</evidence>
<sequence>MGEPIIAIVEITSIALMANVDIKRESRGANDEQQNETLDIIHHAFTLAQDGKLYLAPISKDIEKAVDIGTGTGIWAIQIDDFTQEWTFPDNSLDYVHLRWLIGCVTDWTLLFQQAYRSLKPGGWIETFECNGFFESDDGTVTEKTAAAQWGILFREGAKKLGSTASFTVVRDGAQKKSLEEAGFIHIQEQPFKIPASGWAKDPKLKEIGTYNRAAIENDIEGTVGFSATQLGWTRDDIVMYAVQLRKELRQGKVHAYYKSNAAWAQKPQ</sequence>
<protein>
    <submittedName>
        <fullName evidence="2">Putative methyltransferase type 11 protein</fullName>
    </submittedName>
</protein>
<dbReference type="SUPFAM" id="SSF53335">
    <property type="entry name" value="S-adenosyl-L-methionine-dependent methyltransferases"/>
    <property type="match status" value="1"/>
</dbReference>
<evidence type="ECO:0000313" key="2">
    <source>
        <dbReference type="EMBL" id="EON98467.1"/>
    </source>
</evidence>
<reference evidence="3" key="1">
    <citation type="journal article" date="2013" name="Genome Announc.">
        <title>Draft genome sequence of the ascomycete Phaeoacremonium aleophilum strain UCR-PA7, a causal agent of the esca disease complex in grapevines.</title>
        <authorList>
            <person name="Blanco-Ulate B."/>
            <person name="Rolshausen P."/>
            <person name="Cantu D."/>
        </authorList>
    </citation>
    <scope>NUCLEOTIDE SEQUENCE [LARGE SCALE GENOMIC DNA]</scope>
    <source>
        <strain evidence="3">UCR-PA7</strain>
    </source>
</reference>
<keyword evidence="2" id="KW-0489">Methyltransferase</keyword>
<dbReference type="InterPro" id="IPR029063">
    <property type="entry name" value="SAM-dependent_MTases_sf"/>
</dbReference>
<comment type="similarity">
    <text evidence="1">Belongs to the methyltransferase superfamily. LaeA methyltransferase family.</text>
</comment>
<name>R8BGW0_PHAM7</name>
<dbReference type="AlphaFoldDB" id="R8BGW0"/>
<dbReference type="Proteomes" id="UP000014074">
    <property type="component" value="Unassembled WGS sequence"/>
</dbReference>
<dbReference type="EMBL" id="KB933216">
    <property type="protein sequence ID" value="EON98467.1"/>
    <property type="molecule type" value="Genomic_DNA"/>
</dbReference>
<dbReference type="GO" id="GO:0008168">
    <property type="term" value="F:methyltransferase activity"/>
    <property type="evidence" value="ECO:0007669"/>
    <property type="project" value="UniProtKB-KW"/>
</dbReference>
<dbReference type="KEGG" id="tmn:UCRPA7_6025"/>
<dbReference type="HOGENOM" id="CLU_010595_2_2_1"/>
<dbReference type="Pfam" id="PF13489">
    <property type="entry name" value="Methyltransf_23"/>
    <property type="match status" value="1"/>
</dbReference>
<dbReference type="RefSeq" id="XP_007916758.1">
    <property type="nucleotide sequence ID" value="XM_007918567.1"/>
</dbReference>
<keyword evidence="2" id="KW-0808">Transferase</keyword>
<proteinExistence type="inferred from homology"/>
<dbReference type="PANTHER" id="PTHR43591">
    <property type="entry name" value="METHYLTRANSFERASE"/>
    <property type="match status" value="1"/>
</dbReference>
<dbReference type="OrthoDB" id="2013972at2759"/>
<dbReference type="GeneID" id="19326640"/>
<dbReference type="eggNOG" id="ENOG502QSKG">
    <property type="taxonomic scope" value="Eukaryota"/>
</dbReference>
<dbReference type="GO" id="GO:0032259">
    <property type="term" value="P:methylation"/>
    <property type="evidence" value="ECO:0007669"/>
    <property type="project" value="UniProtKB-KW"/>
</dbReference>
<accession>R8BGW0</accession>
<evidence type="ECO:0000256" key="1">
    <source>
        <dbReference type="ARBA" id="ARBA00038158"/>
    </source>
</evidence>